<gene>
    <name evidence="2" type="ORF">Ahy_B05g074653</name>
</gene>
<protein>
    <submittedName>
        <fullName evidence="2">Uncharacterized protein</fullName>
    </submittedName>
</protein>
<sequence length="97" mass="10086">MVVASPSFAVDLNRSGDGEVGIIDRVPVSLQRGPPDGMDDALPDDDDADDVEPDIIADDIGDDIAASNPAGTAGASSSETQQYPLHFSSLDLDAMRQ</sequence>
<comment type="caution">
    <text evidence="2">The sequence shown here is derived from an EMBL/GenBank/DDBJ whole genome shotgun (WGS) entry which is preliminary data.</text>
</comment>
<proteinExistence type="predicted"/>
<feature type="compositionally biased region" description="Polar residues" evidence="1">
    <location>
        <begin position="74"/>
        <end position="83"/>
    </location>
</feature>
<evidence type="ECO:0000256" key="1">
    <source>
        <dbReference type="SAM" id="MobiDB-lite"/>
    </source>
</evidence>
<name>A0A444YZF5_ARAHY</name>
<reference evidence="2 3" key="1">
    <citation type="submission" date="2019-01" db="EMBL/GenBank/DDBJ databases">
        <title>Sequencing of cultivated peanut Arachis hypogaea provides insights into genome evolution and oil improvement.</title>
        <authorList>
            <person name="Chen X."/>
        </authorList>
    </citation>
    <scope>NUCLEOTIDE SEQUENCE [LARGE SCALE GENOMIC DNA]</scope>
    <source>
        <strain evidence="3">cv. Fuhuasheng</strain>
        <tissue evidence="2">Leaves</tissue>
    </source>
</reference>
<feature type="compositionally biased region" description="Acidic residues" evidence="1">
    <location>
        <begin position="37"/>
        <end position="62"/>
    </location>
</feature>
<evidence type="ECO:0000313" key="3">
    <source>
        <dbReference type="Proteomes" id="UP000289738"/>
    </source>
</evidence>
<organism evidence="2 3">
    <name type="scientific">Arachis hypogaea</name>
    <name type="common">Peanut</name>
    <dbReference type="NCBI Taxonomy" id="3818"/>
    <lineage>
        <taxon>Eukaryota</taxon>
        <taxon>Viridiplantae</taxon>
        <taxon>Streptophyta</taxon>
        <taxon>Embryophyta</taxon>
        <taxon>Tracheophyta</taxon>
        <taxon>Spermatophyta</taxon>
        <taxon>Magnoliopsida</taxon>
        <taxon>eudicotyledons</taxon>
        <taxon>Gunneridae</taxon>
        <taxon>Pentapetalae</taxon>
        <taxon>rosids</taxon>
        <taxon>fabids</taxon>
        <taxon>Fabales</taxon>
        <taxon>Fabaceae</taxon>
        <taxon>Papilionoideae</taxon>
        <taxon>50 kb inversion clade</taxon>
        <taxon>dalbergioids sensu lato</taxon>
        <taxon>Dalbergieae</taxon>
        <taxon>Pterocarpus clade</taxon>
        <taxon>Arachis</taxon>
    </lineage>
</organism>
<keyword evidence="3" id="KW-1185">Reference proteome</keyword>
<dbReference type="Proteomes" id="UP000289738">
    <property type="component" value="Chromosome B05"/>
</dbReference>
<dbReference type="AlphaFoldDB" id="A0A444YZF5"/>
<evidence type="ECO:0000313" key="2">
    <source>
        <dbReference type="EMBL" id="RYR07323.1"/>
    </source>
</evidence>
<dbReference type="EMBL" id="SDMP01000015">
    <property type="protein sequence ID" value="RYR07323.1"/>
    <property type="molecule type" value="Genomic_DNA"/>
</dbReference>
<feature type="region of interest" description="Disordered" evidence="1">
    <location>
        <begin position="28"/>
        <end position="97"/>
    </location>
</feature>
<accession>A0A444YZF5</accession>